<dbReference type="EMBL" id="PDXQ01000002">
    <property type="protein sequence ID" value="TRZ28323.1"/>
    <property type="molecule type" value="Genomic_DNA"/>
</dbReference>
<organism evidence="2 3">
    <name type="scientific">Enterococcus avium</name>
    <name type="common">Streptococcus avium</name>
    <dbReference type="NCBI Taxonomy" id="33945"/>
    <lineage>
        <taxon>Bacteria</taxon>
        <taxon>Bacillati</taxon>
        <taxon>Bacillota</taxon>
        <taxon>Bacilli</taxon>
        <taxon>Lactobacillales</taxon>
        <taxon>Enterococcaceae</taxon>
        <taxon>Enterococcus</taxon>
    </lineage>
</organism>
<name>A0A2N8PU97_ENTAV</name>
<dbReference type="Proteomes" id="UP000316316">
    <property type="component" value="Unassembled WGS sequence"/>
</dbReference>
<dbReference type="RefSeq" id="WP_049219917.1">
    <property type="nucleotide sequence ID" value="NZ_CABHNH010000034.1"/>
</dbReference>
<keyword evidence="1" id="KW-1133">Transmembrane helix</keyword>
<accession>A0A2N8PU97</accession>
<evidence type="ECO:0000256" key="1">
    <source>
        <dbReference type="SAM" id="Phobius"/>
    </source>
</evidence>
<dbReference type="AlphaFoldDB" id="A0A2N8PU97"/>
<proteinExistence type="predicted"/>
<evidence type="ECO:0000313" key="3">
    <source>
        <dbReference type="Proteomes" id="UP000316316"/>
    </source>
</evidence>
<gene>
    <name evidence="2" type="ORF">AUF17_16490</name>
</gene>
<feature type="transmembrane region" description="Helical" evidence="1">
    <location>
        <begin position="48"/>
        <end position="70"/>
    </location>
</feature>
<keyword evidence="1" id="KW-0812">Transmembrane</keyword>
<protein>
    <submittedName>
        <fullName evidence="2">Uncharacterized protein</fullName>
    </submittedName>
</protein>
<evidence type="ECO:0000313" key="2">
    <source>
        <dbReference type="EMBL" id="TRZ28323.1"/>
    </source>
</evidence>
<sequence length="75" mass="7874">MDILNRLVQVIGAVMTIRGLFGVFTGAQDFFSGRKNDNPNKMDNGIESMVTGGAMAAISATIAAAIIAALSQIRM</sequence>
<reference evidence="2 3" key="1">
    <citation type="submission" date="2017-10" db="EMBL/GenBank/DDBJ databases">
        <title>FDA dAtabase for Regulatory Grade micrObial Sequences (FDA-ARGOS): Supporting development and validation of Infectious Disease Dx tests.</title>
        <authorList>
            <person name="Campos J."/>
            <person name="Goldberg B."/>
            <person name="Tallon L.J."/>
            <person name="Sadzewicz L."/>
            <person name="Sengamalay N."/>
            <person name="Ott S."/>
            <person name="Godinez A."/>
            <person name="Nagaraj S."/>
            <person name="Vyas G."/>
            <person name="Aluvathingal J."/>
            <person name="Nadendla S."/>
            <person name="Geyer C."/>
            <person name="Nandy P."/>
            <person name="Hobson J."/>
            <person name="Sichtig H."/>
        </authorList>
    </citation>
    <scope>NUCLEOTIDE SEQUENCE [LARGE SCALE GENOMIC DNA]</scope>
    <source>
        <strain evidence="2 3">FDAARGOS_185</strain>
    </source>
</reference>
<comment type="caution">
    <text evidence="2">The sequence shown here is derived from an EMBL/GenBank/DDBJ whole genome shotgun (WGS) entry which is preliminary data.</text>
</comment>
<feature type="transmembrane region" description="Helical" evidence="1">
    <location>
        <begin position="7"/>
        <end position="28"/>
    </location>
</feature>
<keyword evidence="1" id="KW-0472">Membrane</keyword>